<dbReference type="RefSeq" id="WP_254087971.1">
    <property type="nucleotide sequence ID" value="NZ_JAHESE010000065.1"/>
</dbReference>
<evidence type="ECO:0000313" key="1">
    <source>
        <dbReference type="EMBL" id="MBT1712407.1"/>
    </source>
</evidence>
<evidence type="ECO:0000313" key="2">
    <source>
        <dbReference type="Proteomes" id="UP001319080"/>
    </source>
</evidence>
<comment type="caution">
    <text evidence="1">The sequence shown here is derived from an EMBL/GenBank/DDBJ whole genome shotgun (WGS) entry which is preliminary data.</text>
</comment>
<dbReference type="Proteomes" id="UP001319080">
    <property type="component" value="Unassembled WGS sequence"/>
</dbReference>
<gene>
    <name evidence="1" type="ORF">KK062_29465</name>
</gene>
<protein>
    <submittedName>
        <fullName evidence="1">Uncharacterized protein</fullName>
    </submittedName>
</protein>
<accession>A0AAP2GX81</accession>
<keyword evidence="2" id="KW-1185">Reference proteome</keyword>
<dbReference type="EMBL" id="JAHESE010000065">
    <property type="protein sequence ID" value="MBT1712407.1"/>
    <property type="molecule type" value="Genomic_DNA"/>
</dbReference>
<organism evidence="1 2">
    <name type="scientific">Dawidia cretensis</name>
    <dbReference type="NCBI Taxonomy" id="2782350"/>
    <lineage>
        <taxon>Bacteria</taxon>
        <taxon>Pseudomonadati</taxon>
        <taxon>Bacteroidota</taxon>
        <taxon>Cytophagia</taxon>
        <taxon>Cytophagales</taxon>
        <taxon>Chryseotaleaceae</taxon>
        <taxon>Dawidia</taxon>
    </lineage>
</organism>
<name>A0AAP2GX81_9BACT</name>
<sequence>MPFLEGPFAFTGKLDMFSAYRMRGVDGIVVRRKGGPSAEKIKTGESFKNTRRTMSEFGGCSRLGSYVRKALIQIRHLSDYNFGSDINSVMRQVQLRDGTGEWGRRRITLSEHTRLLEGFSTTKKAPTFDSIVRAPVYYTMDRRDRSARVDIPELLRDINYFPQNNHAMFRLTITLGIVPDVTFDVPSKEYLPPAWYSREYNSISVSTDWNPSLEGMPGTTLELAMKALPPDDSWTLMLSVGIEYGAFRQNGKIEEVRRFGAAKIMALVGKDGIPEDNDNDDPIENKEKHVVKPETVREEAPAIESPREPMAMTSPDVRYVYTVKEAAAEKQEVSVCGYTIPAAAWQDVHDVNTTQNAVSLYEASGIPRDGVKPYVASFIKTPSTMSYTVFFRAAKQIVPADNFIREQPLAHQAVLKTITDALAAQGTITHPQAKRNSKGDWSLLLVDNGDAYVYTLFISTFERAEAKKEVNAETPQKRGVLTIIDPSGPRDSTGGSHPGYWFVEQYVNFLPENQRALFTETVHQIEHNIPSRNYSLNSDGSVSIHILETGKTATISLTCRAAWV</sequence>
<reference evidence="1 2" key="1">
    <citation type="submission" date="2021-05" db="EMBL/GenBank/DDBJ databases">
        <title>A Polyphasic approach of four new species of the genus Ohtaekwangia: Ohtaekwangia histidinii sp. nov., Ohtaekwangia cretensis sp. nov., Ohtaekwangia indiensis sp. nov., Ohtaekwangia reichenbachii sp. nov. from diverse environment.</title>
        <authorList>
            <person name="Octaviana S."/>
        </authorList>
    </citation>
    <scope>NUCLEOTIDE SEQUENCE [LARGE SCALE GENOMIC DNA]</scope>
    <source>
        <strain evidence="1 2">PWU5</strain>
    </source>
</reference>
<dbReference type="AlphaFoldDB" id="A0AAP2GX81"/>
<proteinExistence type="predicted"/>